<proteinExistence type="predicted"/>
<keyword evidence="3" id="KW-1185">Reference proteome</keyword>
<evidence type="ECO:0008006" key="4">
    <source>
        <dbReference type="Google" id="ProtNLM"/>
    </source>
</evidence>
<reference evidence="2 3" key="1">
    <citation type="submission" date="2020-03" db="EMBL/GenBank/DDBJ databases">
        <title>Genomic Encyclopedia of Type Strains, Phase IV (KMG-IV): sequencing the most valuable type-strain genomes for metagenomic binning, comparative biology and taxonomic classification.</title>
        <authorList>
            <person name="Goeker M."/>
        </authorList>
    </citation>
    <scope>NUCLEOTIDE SEQUENCE [LARGE SCALE GENOMIC DNA]</scope>
    <source>
        <strain evidence="2 3">DSM 27651</strain>
    </source>
</reference>
<organism evidence="2 3">
    <name type="scientific">Sphingomonas jejuensis</name>
    <dbReference type="NCBI Taxonomy" id="904715"/>
    <lineage>
        <taxon>Bacteria</taxon>
        <taxon>Pseudomonadati</taxon>
        <taxon>Pseudomonadota</taxon>
        <taxon>Alphaproteobacteria</taxon>
        <taxon>Sphingomonadales</taxon>
        <taxon>Sphingomonadaceae</taxon>
        <taxon>Sphingomonas</taxon>
    </lineage>
</organism>
<sequence length="725" mass="74037">MNGGTKIVGLFADQPRSHYQEERMEPDESVFEATERFDPPRPAPSLLLPVLCGLAAIAWIAFVVVAAVDGYGGRAPSLAELGGLIATAAAPLALIGVLYLLLATASRRRARRFGADAAAIAAEADLIEDRLAALGARAAAIRETSEAAARHLADASARAADDGARLEAVTGALNATTTGMASTLVAVMGRIPEADKQVRGITAVLDDTMLSALEGTGALEARVAAIGERAQAAEAIATGAAETLADRIRLVDEAGAAAGGRIDAAATGLSDRAQAAVAEAEAAFARTRAGLEEQAAAMTALADQARAMIESAAEGSTGALAERLSHVSAQVAEIGAALARHDGTGAAMIDRISGGLDQVEQRFTTIDTDGVARAQRLTAAMAGLTDEADRMAGALANGGTLAEALMVRADHLLAALDANAREIDETLPAALARLDAAAATAQGRLEAIGPALDGMSSRGDKLLGDLARVEALLDGQQARLQAIAGVASDADGQARAIVDGSGAQLVDMMVRVREAAGNAADRARDAMARLAPDLARSVSDAGDAALAPMQQRVEAQTAALAAAAERAVAAADAAAAALAERVRLIEDAAGSLDQRLVEAGGDIGREDFARRVALVISGLNSASVDVRALLATDATDADWQAYLGGDRSLFSRRLAQLLDEGDAAALATRLREDAALRDGVHRFVQDFEAMLRAVLATREGGALAVTLLSSDIGKVYAALVRLLAA</sequence>
<evidence type="ECO:0000313" key="3">
    <source>
        <dbReference type="Proteomes" id="UP000734218"/>
    </source>
</evidence>
<keyword evidence="1" id="KW-1133">Transmembrane helix</keyword>
<gene>
    <name evidence="2" type="ORF">GGR88_000672</name>
</gene>
<name>A0ABX0XIN1_9SPHN</name>
<evidence type="ECO:0000256" key="1">
    <source>
        <dbReference type="SAM" id="Phobius"/>
    </source>
</evidence>
<dbReference type="EMBL" id="JAATJE010000001">
    <property type="protein sequence ID" value="NJC33198.1"/>
    <property type="molecule type" value="Genomic_DNA"/>
</dbReference>
<keyword evidence="1" id="KW-0472">Membrane</keyword>
<protein>
    <recommendedName>
        <fullName evidence="4">ATPase</fullName>
    </recommendedName>
</protein>
<evidence type="ECO:0000313" key="2">
    <source>
        <dbReference type="EMBL" id="NJC33198.1"/>
    </source>
</evidence>
<feature type="transmembrane region" description="Helical" evidence="1">
    <location>
        <begin position="81"/>
        <end position="102"/>
    </location>
</feature>
<dbReference type="Proteomes" id="UP000734218">
    <property type="component" value="Unassembled WGS sequence"/>
</dbReference>
<dbReference type="RefSeq" id="WP_167953006.1">
    <property type="nucleotide sequence ID" value="NZ_JAATJE010000001.1"/>
</dbReference>
<feature type="transmembrane region" description="Helical" evidence="1">
    <location>
        <begin position="46"/>
        <end position="69"/>
    </location>
</feature>
<comment type="caution">
    <text evidence="2">The sequence shown here is derived from an EMBL/GenBank/DDBJ whole genome shotgun (WGS) entry which is preliminary data.</text>
</comment>
<keyword evidence="1" id="KW-0812">Transmembrane</keyword>
<accession>A0ABX0XIN1</accession>